<evidence type="ECO:0000313" key="7">
    <source>
        <dbReference type="EMBL" id="MFD1000986.1"/>
    </source>
</evidence>
<sequence>MRYLLFAFCLLVTASCYAQPGYNLKFKVDGWKDTTVYLGHYYGESTYLKDTARANAKGEFTFTGKKELAHGVYFLVLDKSKIFDFVISKSQHFSMETKTDDYIKHMKITGDADNRLFFDNMLFNMERHKEAEPFIKVIQDSTIAEDQKKEARAAFAKVNEKVVAYQSDIAAKNPGTMTAVIFKSTMALKVPEAPKKKDGTIDSTFQLRWYREHFFDNFDLGNEGLLRMPRPVYSDKINEYLDKLYAPQVDSITKAIDKIVVKAKKNQETYKYAVWTCLLKYQQPEIMGLDEVYVRLFDKYFASGEMDFWVTDKLKKNLKDYADRLRKSLIGKTAPNLMMQDANFKPRSMYDIKTKYTIVYIFDPDCGHCKTETPKLVDFYTKDKTRFNLEVYAVSTDTSMAKMRDYIKTMNMKWVTVNGPRTYGGTYADLYDAVTTPSLFVLDDKKKIIAKKLPVEKLEEFFLNYEKFQKTKSEKLNGKAPAKL</sequence>
<evidence type="ECO:0000256" key="5">
    <source>
        <dbReference type="SAM" id="SignalP"/>
    </source>
</evidence>
<dbReference type="InterPro" id="IPR000866">
    <property type="entry name" value="AhpC/TSA"/>
</dbReference>
<reference evidence="8" key="1">
    <citation type="journal article" date="2019" name="Int. J. Syst. Evol. Microbiol.">
        <title>The Global Catalogue of Microorganisms (GCM) 10K type strain sequencing project: providing services to taxonomists for standard genome sequencing and annotation.</title>
        <authorList>
            <consortium name="The Broad Institute Genomics Platform"/>
            <consortium name="The Broad Institute Genome Sequencing Center for Infectious Disease"/>
            <person name="Wu L."/>
            <person name="Ma J."/>
        </authorList>
    </citation>
    <scope>NUCLEOTIDE SEQUENCE [LARGE SCALE GENOMIC DNA]</scope>
    <source>
        <strain evidence="8">CCUG 58938</strain>
    </source>
</reference>
<proteinExistence type="predicted"/>
<evidence type="ECO:0000256" key="3">
    <source>
        <dbReference type="ARBA" id="ARBA00023157"/>
    </source>
</evidence>
<gene>
    <name evidence="7" type="ORF">ACFQ21_16790</name>
</gene>
<evidence type="ECO:0000256" key="2">
    <source>
        <dbReference type="ARBA" id="ARBA00022748"/>
    </source>
</evidence>
<keyword evidence="3" id="KW-1015">Disulfide bond</keyword>
<dbReference type="InterPro" id="IPR025380">
    <property type="entry name" value="DUF4369"/>
</dbReference>
<evidence type="ECO:0000259" key="6">
    <source>
        <dbReference type="PROSITE" id="PS51352"/>
    </source>
</evidence>
<keyword evidence="5" id="KW-0732">Signal</keyword>
<evidence type="ECO:0000313" key="8">
    <source>
        <dbReference type="Proteomes" id="UP001597112"/>
    </source>
</evidence>
<feature type="signal peptide" evidence="5">
    <location>
        <begin position="1"/>
        <end position="18"/>
    </location>
</feature>
<dbReference type="PANTHER" id="PTHR42852">
    <property type="entry name" value="THIOL:DISULFIDE INTERCHANGE PROTEIN DSBE"/>
    <property type="match status" value="1"/>
</dbReference>
<dbReference type="InterPro" id="IPR050553">
    <property type="entry name" value="Thioredoxin_ResA/DsbE_sf"/>
</dbReference>
<accession>A0ABW3K578</accession>
<evidence type="ECO:0000256" key="1">
    <source>
        <dbReference type="ARBA" id="ARBA00004196"/>
    </source>
</evidence>
<dbReference type="PROSITE" id="PS51352">
    <property type="entry name" value="THIOREDOXIN_2"/>
    <property type="match status" value="1"/>
</dbReference>
<feature type="chain" id="PRO_5045811394" evidence="5">
    <location>
        <begin position="19"/>
        <end position="484"/>
    </location>
</feature>
<feature type="domain" description="Thioredoxin" evidence="6">
    <location>
        <begin position="328"/>
        <end position="477"/>
    </location>
</feature>
<dbReference type="Pfam" id="PF14289">
    <property type="entry name" value="DUF4369"/>
    <property type="match status" value="1"/>
</dbReference>
<dbReference type="InterPro" id="IPR013766">
    <property type="entry name" value="Thioredoxin_domain"/>
</dbReference>
<protein>
    <submittedName>
        <fullName evidence="7">Redoxin domain-containing protein</fullName>
    </submittedName>
</protein>
<dbReference type="RefSeq" id="WP_377580439.1">
    <property type="nucleotide sequence ID" value="NZ_JBHTKA010000007.1"/>
</dbReference>
<dbReference type="Proteomes" id="UP001597112">
    <property type="component" value="Unassembled WGS sequence"/>
</dbReference>
<dbReference type="Gene3D" id="3.40.30.10">
    <property type="entry name" value="Glutaredoxin"/>
    <property type="match status" value="1"/>
</dbReference>
<dbReference type="CDD" id="cd02966">
    <property type="entry name" value="TlpA_like_family"/>
    <property type="match status" value="1"/>
</dbReference>
<dbReference type="SUPFAM" id="SSF52833">
    <property type="entry name" value="Thioredoxin-like"/>
    <property type="match status" value="1"/>
</dbReference>
<dbReference type="EMBL" id="JBHTKA010000007">
    <property type="protein sequence ID" value="MFD1000986.1"/>
    <property type="molecule type" value="Genomic_DNA"/>
</dbReference>
<dbReference type="InterPro" id="IPR036249">
    <property type="entry name" value="Thioredoxin-like_sf"/>
</dbReference>
<evidence type="ECO:0000256" key="4">
    <source>
        <dbReference type="ARBA" id="ARBA00023284"/>
    </source>
</evidence>
<name>A0ABW3K578_9BACT</name>
<keyword evidence="8" id="KW-1185">Reference proteome</keyword>
<organism evidence="7 8">
    <name type="scientific">Ohtaekwangia kribbensis</name>
    <dbReference type="NCBI Taxonomy" id="688913"/>
    <lineage>
        <taxon>Bacteria</taxon>
        <taxon>Pseudomonadati</taxon>
        <taxon>Bacteroidota</taxon>
        <taxon>Cytophagia</taxon>
        <taxon>Cytophagales</taxon>
        <taxon>Fulvivirgaceae</taxon>
        <taxon>Ohtaekwangia</taxon>
    </lineage>
</organism>
<dbReference type="PANTHER" id="PTHR42852:SF6">
    <property type="entry name" value="THIOL:DISULFIDE INTERCHANGE PROTEIN DSBE"/>
    <property type="match status" value="1"/>
</dbReference>
<dbReference type="Pfam" id="PF00578">
    <property type="entry name" value="AhpC-TSA"/>
    <property type="match status" value="1"/>
</dbReference>
<keyword evidence="4" id="KW-0676">Redox-active center</keyword>
<keyword evidence="2" id="KW-0201">Cytochrome c-type biogenesis</keyword>
<dbReference type="InterPro" id="IPR033395">
    <property type="entry name" value="DUF5106"/>
</dbReference>
<dbReference type="Pfam" id="PF17127">
    <property type="entry name" value="DUF5106"/>
    <property type="match status" value="1"/>
</dbReference>
<dbReference type="PROSITE" id="PS51257">
    <property type="entry name" value="PROKAR_LIPOPROTEIN"/>
    <property type="match status" value="1"/>
</dbReference>
<comment type="caution">
    <text evidence="7">The sequence shown here is derived from an EMBL/GenBank/DDBJ whole genome shotgun (WGS) entry which is preliminary data.</text>
</comment>
<comment type="subcellular location">
    <subcellularLocation>
        <location evidence="1">Cell envelope</location>
    </subcellularLocation>
</comment>